<keyword evidence="6" id="KW-0418">Kinase</keyword>
<organism evidence="9 10">
    <name type="scientific">Holdemania filiformis DSM 12042</name>
    <dbReference type="NCBI Taxonomy" id="545696"/>
    <lineage>
        <taxon>Bacteria</taxon>
        <taxon>Bacillati</taxon>
        <taxon>Bacillota</taxon>
        <taxon>Erysipelotrichia</taxon>
        <taxon>Erysipelotrichales</taxon>
        <taxon>Erysipelotrichaceae</taxon>
        <taxon>Holdemania</taxon>
    </lineage>
</organism>
<evidence type="ECO:0000256" key="1">
    <source>
        <dbReference type="ARBA" id="ARBA00022448"/>
    </source>
</evidence>
<dbReference type="GO" id="GO:0009401">
    <property type="term" value="P:phosphoenolpyruvate-dependent sugar phosphotransferase system"/>
    <property type="evidence" value="ECO:0007669"/>
    <property type="project" value="UniProtKB-KW"/>
</dbReference>
<dbReference type="PANTHER" id="PTHR34581:SF2">
    <property type="entry name" value="PTS SYSTEM N,N'-DIACETYLCHITOBIOSE-SPECIFIC EIIB COMPONENT"/>
    <property type="match status" value="1"/>
</dbReference>
<dbReference type="Gene3D" id="3.40.50.2300">
    <property type="match status" value="1"/>
</dbReference>
<evidence type="ECO:0000313" key="10">
    <source>
        <dbReference type="Proteomes" id="UP000005950"/>
    </source>
</evidence>
<keyword evidence="4" id="KW-0808">Transferase</keyword>
<dbReference type="AlphaFoldDB" id="B9Y3X2"/>
<dbReference type="EMBL" id="ACCF01000032">
    <property type="protein sequence ID" value="EEF69316.1"/>
    <property type="molecule type" value="Genomic_DNA"/>
</dbReference>
<dbReference type="STRING" id="545696.HOLDEFILI_00502"/>
<keyword evidence="3" id="KW-0762">Sugar transport</keyword>
<dbReference type="InterPro" id="IPR036095">
    <property type="entry name" value="PTS_EIIB-like_sf"/>
</dbReference>
<reference evidence="9 10" key="2">
    <citation type="submission" date="2009-02" db="EMBL/GenBank/DDBJ databases">
        <title>Draft genome sequence of Holdemania filiformis DSM 12042.</title>
        <authorList>
            <person name="Sudarsanam P."/>
            <person name="Ley R."/>
            <person name="Guruge J."/>
            <person name="Turnbaugh P.J."/>
            <person name="Mahowald M."/>
            <person name="Liep D."/>
            <person name="Gordon J."/>
        </authorList>
    </citation>
    <scope>NUCLEOTIDE SEQUENCE [LARGE SCALE GENOMIC DNA]</scope>
    <source>
        <strain evidence="9 10">DSM 12042</strain>
    </source>
</reference>
<dbReference type="Pfam" id="PF02302">
    <property type="entry name" value="PTS_IIB"/>
    <property type="match status" value="1"/>
</dbReference>
<dbReference type="eggNOG" id="COG1440">
    <property type="taxonomic scope" value="Bacteria"/>
</dbReference>
<dbReference type="InterPro" id="IPR013012">
    <property type="entry name" value="PTS_EIIB_3"/>
</dbReference>
<comment type="caution">
    <text evidence="9">The sequence shown here is derived from an EMBL/GenBank/DDBJ whole genome shotgun (WGS) entry which is preliminary data.</text>
</comment>
<dbReference type="GO" id="GO:0008982">
    <property type="term" value="F:protein-N(PI)-phosphohistidine-sugar phosphotransferase activity"/>
    <property type="evidence" value="ECO:0007669"/>
    <property type="project" value="InterPro"/>
</dbReference>
<evidence type="ECO:0000256" key="2">
    <source>
        <dbReference type="ARBA" id="ARBA00022553"/>
    </source>
</evidence>
<evidence type="ECO:0000256" key="4">
    <source>
        <dbReference type="ARBA" id="ARBA00022679"/>
    </source>
</evidence>
<evidence type="ECO:0000256" key="6">
    <source>
        <dbReference type="ARBA" id="ARBA00022777"/>
    </source>
</evidence>
<evidence type="ECO:0000256" key="7">
    <source>
        <dbReference type="PROSITE-ProRule" id="PRU00423"/>
    </source>
</evidence>
<keyword evidence="2" id="KW-0597">Phosphoprotein</keyword>
<evidence type="ECO:0000259" key="8">
    <source>
        <dbReference type="PROSITE" id="PS51100"/>
    </source>
</evidence>
<dbReference type="PANTHER" id="PTHR34581">
    <property type="entry name" value="PTS SYSTEM N,N'-DIACETYLCHITOBIOSE-SPECIFIC EIIB COMPONENT"/>
    <property type="match status" value="1"/>
</dbReference>
<dbReference type="GO" id="GO:0016301">
    <property type="term" value="F:kinase activity"/>
    <property type="evidence" value="ECO:0007669"/>
    <property type="project" value="UniProtKB-KW"/>
</dbReference>
<dbReference type="SUPFAM" id="SSF52794">
    <property type="entry name" value="PTS system IIB component-like"/>
    <property type="match status" value="1"/>
</dbReference>
<proteinExistence type="predicted"/>
<dbReference type="Proteomes" id="UP000005950">
    <property type="component" value="Unassembled WGS sequence"/>
</dbReference>
<sequence length="102" mass="11311">MVNIILVCEHGASTSMLTDRMKDAAKQLGVDAVINAYPYTKLDELIDGADIVLLGPQVRFKKKTFDAKYAEKGVEFMVIDTVDYGMMNGEKVLKTALEHLKS</sequence>
<keyword evidence="1" id="KW-0813">Transport</keyword>
<feature type="domain" description="PTS EIIB type-3" evidence="8">
    <location>
        <begin position="1"/>
        <end position="102"/>
    </location>
</feature>
<reference evidence="9 10" key="1">
    <citation type="submission" date="2008-12" db="EMBL/GenBank/DDBJ databases">
        <authorList>
            <person name="Fulton L."/>
            <person name="Clifton S."/>
            <person name="Fulton B."/>
            <person name="Xu J."/>
            <person name="Minx P."/>
            <person name="Pepin K.H."/>
            <person name="Johnson M."/>
            <person name="Bhonagiri V."/>
            <person name="Nash W.E."/>
            <person name="Mardis E.R."/>
            <person name="Wilson R.K."/>
        </authorList>
    </citation>
    <scope>NUCLEOTIDE SEQUENCE [LARGE SCALE GENOMIC DNA]</scope>
    <source>
        <strain evidence="9 10">DSM 12042</strain>
    </source>
</reference>
<protein>
    <submittedName>
        <fullName evidence="9">PTS system, Lactose/Cellobiose specific IIB subunit</fullName>
    </submittedName>
</protein>
<evidence type="ECO:0000256" key="5">
    <source>
        <dbReference type="ARBA" id="ARBA00022683"/>
    </source>
</evidence>
<name>B9Y3X2_9FIRM</name>
<keyword evidence="5" id="KW-0598">Phosphotransferase system</keyword>
<dbReference type="PROSITE" id="PS51100">
    <property type="entry name" value="PTS_EIIB_TYPE_3"/>
    <property type="match status" value="1"/>
</dbReference>
<gene>
    <name evidence="9" type="ORF">HOLDEFILI_00502</name>
</gene>
<dbReference type="RefSeq" id="WP_006057713.1">
    <property type="nucleotide sequence ID" value="NZ_GG657552.1"/>
</dbReference>
<dbReference type="CDD" id="cd05564">
    <property type="entry name" value="PTS_IIB_chitobiose_lichenan"/>
    <property type="match status" value="1"/>
</dbReference>
<feature type="modified residue" description="Phosphocysteine; by EIIA" evidence="7">
    <location>
        <position position="8"/>
    </location>
</feature>
<dbReference type="InterPro" id="IPR051819">
    <property type="entry name" value="PTS_sugar-specific_EIIB"/>
</dbReference>
<evidence type="ECO:0000313" key="9">
    <source>
        <dbReference type="EMBL" id="EEF69316.1"/>
    </source>
</evidence>
<evidence type="ECO:0000256" key="3">
    <source>
        <dbReference type="ARBA" id="ARBA00022597"/>
    </source>
</evidence>
<accession>B9Y3X2</accession>
<dbReference type="InterPro" id="IPR003501">
    <property type="entry name" value="PTS_EIIB_2/3"/>
</dbReference>
<dbReference type="HOGENOM" id="CLU_147323_2_1_9"/>
<dbReference type="OrthoDB" id="2186177at2"/>